<feature type="transmembrane region" description="Helical" evidence="1">
    <location>
        <begin position="254"/>
        <end position="275"/>
    </location>
</feature>
<keyword evidence="1" id="KW-1133">Transmembrane helix</keyword>
<sequence>MRLKRKIKNNSVPFVVLLIVHALILAFTFYKKRDKIYRKLLLSNIGFAYLFEYFVLNLFQGYTYKPNILKNRELDNILGAVFSQAIYIPIIGTTITAFHLGWKWKLLFTIYFSLIERLFIHWKIFRKRWWETFYTFFFLLLFFNVSDIWHRLLKGKNPIARGITSYLSFTSISVNVLFILSIFSMRFKLGLGMVHTWKEHFIIIPCYSLIISAILLITYKIRFKYSQLLRIFFITILDYLLYRFNVFKNKQTVYLLFPIHLFMFFISNRLFNMIYNQDAGDSEKVIDNV</sequence>
<comment type="caution">
    <text evidence="2">The sequence shown here is derived from an EMBL/GenBank/DDBJ whole genome shotgun (WGS) entry which is preliminary data.</text>
</comment>
<dbReference type="EMBL" id="LWSG01000034">
    <property type="protein sequence ID" value="OAS84048.1"/>
    <property type="molecule type" value="Genomic_DNA"/>
</dbReference>
<feature type="transmembrane region" description="Helical" evidence="1">
    <location>
        <begin position="201"/>
        <end position="219"/>
    </location>
</feature>
<dbReference type="Proteomes" id="UP000078534">
    <property type="component" value="Unassembled WGS sequence"/>
</dbReference>
<feature type="transmembrane region" description="Helical" evidence="1">
    <location>
        <begin position="225"/>
        <end position="242"/>
    </location>
</feature>
<keyword evidence="1" id="KW-0472">Membrane</keyword>
<feature type="transmembrane region" description="Helical" evidence="1">
    <location>
        <begin position="36"/>
        <end position="56"/>
    </location>
</feature>
<evidence type="ECO:0000313" key="3">
    <source>
        <dbReference type="Proteomes" id="UP000078534"/>
    </source>
</evidence>
<protein>
    <submittedName>
        <fullName evidence="2">Uncharacterized protein</fullName>
    </submittedName>
</protein>
<gene>
    <name evidence="2" type="ORF">A6K24_08050</name>
</gene>
<reference evidence="3" key="1">
    <citation type="submission" date="2016-04" db="EMBL/GenBank/DDBJ databases">
        <authorList>
            <person name="Lyu Z."/>
            <person name="Lyu W."/>
        </authorList>
    </citation>
    <scope>NUCLEOTIDE SEQUENCE [LARGE SCALE GENOMIC DNA]</scope>
    <source>
        <strain evidence="3">C44</strain>
    </source>
</reference>
<feature type="transmembrane region" description="Helical" evidence="1">
    <location>
        <begin position="12"/>
        <end position="30"/>
    </location>
</feature>
<keyword evidence="3" id="KW-1185">Reference proteome</keyword>
<dbReference type="AlphaFoldDB" id="A0A179SRX1"/>
<organism evidence="2 3">
    <name type="scientific">Metabacillus litoralis</name>
    <dbReference type="NCBI Taxonomy" id="152268"/>
    <lineage>
        <taxon>Bacteria</taxon>
        <taxon>Bacillati</taxon>
        <taxon>Bacillota</taxon>
        <taxon>Bacilli</taxon>
        <taxon>Bacillales</taxon>
        <taxon>Bacillaceae</taxon>
        <taxon>Metabacillus</taxon>
    </lineage>
</organism>
<feature type="transmembrane region" description="Helical" evidence="1">
    <location>
        <begin position="169"/>
        <end position="189"/>
    </location>
</feature>
<evidence type="ECO:0000313" key="2">
    <source>
        <dbReference type="EMBL" id="OAS84048.1"/>
    </source>
</evidence>
<feature type="transmembrane region" description="Helical" evidence="1">
    <location>
        <begin position="77"/>
        <end position="98"/>
    </location>
</feature>
<proteinExistence type="predicted"/>
<evidence type="ECO:0000256" key="1">
    <source>
        <dbReference type="SAM" id="Phobius"/>
    </source>
</evidence>
<keyword evidence="1" id="KW-0812">Transmembrane</keyword>
<feature type="transmembrane region" description="Helical" evidence="1">
    <location>
        <begin position="132"/>
        <end position="149"/>
    </location>
</feature>
<name>A0A179SRX1_9BACI</name>
<accession>A0A179SRX1</accession>